<dbReference type="Proteomes" id="UP001159363">
    <property type="component" value="Chromosome 8"/>
</dbReference>
<dbReference type="EMBL" id="JARBHB010000009">
    <property type="protein sequence ID" value="KAJ8875460.1"/>
    <property type="molecule type" value="Genomic_DNA"/>
</dbReference>
<proteinExistence type="predicted"/>
<name>A0ABQ9GTW8_9NEOP</name>
<protein>
    <recommendedName>
        <fullName evidence="3">Transposase</fullName>
    </recommendedName>
</protein>
<sequence length="204" mass="22244">MAHRVKSHKFTQHDEITARQFRALRLVAMTHVVRFIVNCEFASASLDTSVITGGETAINLADHISNVLSFMGLVGKVPAITTDNAADITSAVKNFNSGRDPRVQGQEARERFERRLTRTPSASSHLHARRAVFPSRGFVVIRLLASHLGEPGSIPGGVAPRFSYVGIVSVDVAVRLIFSGISPFTCSSIPLHTLLHSSALKTWF</sequence>
<comment type="caution">
    <text evidence="1">The sequence shown here is derived from an EMBL/GenBank/DDBJ whole genome shotgun (WGS) entry which is preliminary data.</text>
</comment>
<evidence type="ECO:0000313" key="1">
    <source>
        <dbReference type="EMBL" id="KAJ8875460.1"/>
    </source>
</evidence>
<organism evidence="1 2">
    <name type="scientific">Dryococelus australis</name>
    <dbReference type="NCBI Taxonomy" id="614101"/>
    <lineage>
        <taxon>Eukaryota</taxon>
        <taxon>Metazoa</taxon>
        <taxon>Ecdysozoa</taxon>
        <taxon>Arthropoda</taxon>
        <taxon>Hexapoda</taxon>
        <taxon>Insecta</taxon>
        <taxon>Pterygota</taxon>
        <taxon>Neoptera</taxon>
        <taxon>Polyneoptera</taxon>
        <taxon>Phasmatodea</taxon>
        <taxon>Verophasmatodea</taxon>
        <taxon>Anareolatae</taxon>
        <taxon>Phasmatidae</taxon>
        <taxon>Eurycanthinae</taxon>
        <taxon>Dryococelus</taxon>
    </lineage>
</organism>
<gene>
    <name evidence="1" type="ORF">PR048_023355</name>
</gene>
<accession>A0ABQ9GTW8</accession>
<evidence type="ECO:0008006" key="3">
    <source>
        <dbReference type="Google" id="ProtNLM"/>
    </source>
</evidence>
<reference evidence="1 2" key="1">
    <citation type="submission" date="2023-02" db="EMBL/GenBank/DDBJ databases">
        <title>LHISI_Scaffold_Assembly.</title>
        <authorList>
            <person name="Stuart O.P."/>
            <person name="Cleave R."/>
            <person name="Magrath M.J.L."/>
            <person name="Mikheyev A.S."/>
        </authorList>
    </citation>
    <scope>NUCLEOTIDE SEQUENCE [LARGE SCALE GENOMIC DNA]</scope>
    <source>
        <strain evidence="1">Daus_M_001</strain>
        <tissue evidence="1">Leg muscle</tissue>
    </source>
</reference>
<evidence type="ECO:0000313" key="2">
    <source>
        <dbReference type="Proteomes" id="UP001159363"/>
    </source>
</evidence>
<keyword evidence="2" id="KW-1185">Reference proteome</keyword>